<dbReference type="Proteomes" id="UP001371305">
    <property type="component" value="Unassembled WGS sequence"/>
</dbReference>
<dbReference type="Gene3D" id="2.40.440.10">
    <property type="entry name" value="L,D-transpeptidase catalytic domain-like"/>
    <property type="match status" value="1"/>
</dbReference>
<evidence type="ECO:0000256" key="1">
    <source>
        <dbReference type="ARBA" id="ARBA00004752"/>
    </source>
</evidence>
<keyword evidence="6" id="KW-0961">Cell wall biogenesis/degradation</keyword>
<evidence type="ECO:0000313" key="10">
    <source>
        <dbReference type="EMBL" id="MEK7950971.1"/>
    </source>
</evidence>
<dbReference type="PROSITE" id="PS51782">
    <property type="entry name" value="LYSM"/>
    <property type="match status" value="1"/>
</dbReference>
<feature type="chain" id="PRO_5045058769" evidence="8">
    <location>
        <begin position="20"/>
        <end position="536"/>
    </location>
</feature>
<feature type="compositionally biased region" description="Pro residues" evidence="7">
    <location>
        <begin position="438"/>
        <end position="460"/>
    </location>
</feature>
<sequence>MRSLSRIAPLWLTCGGLFAQVSPPANPAVPAKPTAPKVEPGLEEAVNWKWNVVPSATNTWGMPLPPELAPKPVAPEAAPGTTTPTPNPAKERRPTTYEVKKGDAIVKIARKFFMTPEQLKQFNELKDDRIVIGQVLAIPTPEEMLKLTPPPPPPPPPDAKPQPKPKSSKKHKGDEGTPGEDVDSEPTTYEQLVLETVLLQVFLDRENFSTGAIDGKSGPNFLKVSQTYQETHPDAANPGQLKAKALAVVKQPYFNYVLRAEDFKFIKPRSAAGKGGPSTGAKAAPKKKGPSNTPATAPQVPPLTYEEMVASDFLGYTSAWEFVAERFHCDEGFLRELNSKLKTAPGVGTIFQVPNVVPFEIEKALDAPLQPAADPQQPVTAAVVALSRLEISRGGKLIAILPVASARPGLTGRGTWKVLDAIPQPRLSTTRELREAPKAPPAGAPPTTTPPPPAEAPPLAAPQFLPAGPNNPIGVVWLNLAKANSTDPLPYGLHGTSIPARMKSQEGIGGFRMANWDIARAVRMLPAGTVLQWKVQ</sequence>
<evidence type="ECO:0000256" key="5">
    <source>
        <dbReference type="ARBA" id="ARBA00022984"/>
    </source>
</evidence>
<keyword evidence="8" id="KW-0732">Signal</keyword>
<reference evidence="10 11" key="1">
    <citation type="submission" date="2024-04" db="EMBL/GenBank/DDBJ databases">
        <title>Luteolibacter sp. isolated from soil.</title>
        <authorList>
            <person name="An J."/>
        </authorList>
    </citation>
    <scope>NUCLEOTIDE SEQUENCE [LARGE SCALE GENOMIC DNA]</scope>
    <source>
        <strain evidence="10 11">Y139</strain>
    </source>
</reference>
<comment type="pathway">
    <text evidence="1">Cell wall biogenesis; peptidoglycan biosynthesis.</text>
</comment>
<name>A0ABU9AUZ5_9BACT</name>
<organism evidence="10 11">
    <name type="scientific">Luteolibacter soli</name>
    <dbReference type="NCBI Taxonomy" id="3135280"/>
    <lineage>
        <taxon>Bacteria</taxon>
        <taxon>Pseudomonadati</taxon>
        <taxon>Verrucomicrobiota</taxon>
        <taxon>Verrucomicrobiia</taxon>
        <taxon>Verrucomicrobiales</taxon>
        <taxon>Verrucomicrobiaceae</taxon>
        <taxon>Luteolibacter</taxon>
    </lineage>
</organism>
<dbReference type="CDD" id="cd00118">
    <property type="entry name" value="LysM"/>
    <property type="match status" value="1"/>
</dbReference>
<dbReference type="InterPro" id="IPR005490">
    <property type="entry name" value="LD_TPept_cat_dom"/>
</dbReference>
<feature type="region of interest" description="Disordered" evidence="7">
    <location>
        <begin position="65"/>
        <end position="97"/>
    </location>
</feature>
<feature type="compositionally biased region" description="Pro residues" evidence="7">
    <location>
        <begin position="148"/>
        <end position="164"/>
    </location>
</feature>
<evidence type="ECO:0000259" key="9">
    <source>
        <dbReference type="PROSITE" id="PS51782"/>
    </source>
</evidence>
<dbReference type="InterPro" id="IPR018392">
    <property type="entry name" value="LysM"/>
</dbReference>
<dbReference type="InterPro" id="IPR038063">
    <property type="entry name" value="Transpep_catalytic_dom"/>
</dbReference>
<dbReference type="PRINTS" id="PR01217">
    <property type="entry name" value="PRICHEXTENSN"/>
</dbReference>
<dbReference type="SUPFAM" id="SSF54106">
    <property type="entry name" value="LysM domain"/>
    <property type="match status" value="1"/>
</dbReference>
<evidence type="ECO:0000256" key="4">
    <source>
        <dbReference type="ARBA" id="ARBA00022960"/>
    </source>
</evidence>
<feature type="signal peptide" evidence="8">
    <location>
        <begin position="1"/>
        <end position="19"/>
    </location>
</feature>
<keyword evidence="11" id="KW-1185">Reference proteome</keyword>
<dbReference type="InterPro" id="IPR036779">
    <property type="entry name" value="LysM_dom_sf"/>
</dbReference>
<protein>
    <submittedName>
        <fullName evidence="10">LysM peptidoglycan-binding domain-containing protein</fullName>
    </submittedName>
</protein>
<evidence type="ECO:0000256" key="8">
    <source>
        <dbReference type="SAM" id="SignalP"/>
    </source>
</evidence>
<dbReference type="SUPFAM" id="SSF141523">
    <property type="entry name" value="L,D-transpeptidase catalytic domain-like"/>
    <property type="match status" value="1"/>
</dbReference>
<proteinExistence type="inferred from homology"/>
<dbReference type="Gene3D" id="3.10.350.10">
    <property type="entry name" value="LysM domain"/>
    <property type="match status" value="1"/>
</dbReference>
<dbReference type="SMART" id="SM00257">
    <property type="entry name" value="LysM"/>
    <property type="match status" value="1"/>
</dbReference>
<accession>A0ABU9AUZ5</accession>
<feature type="region of interest" description="Disordered" evidence="7">
    <location>
        <begin position="269"/>
        <end position="300"/>
    </location>
</feature>
<keyword evidence="3" id="KW-0808">Transferase</keyword>
<comment type="caution">
    <text evidence="10">The sequence shown here is derived from an EMBL/GenBank/DDBJ whole genome shotgun (WGS) entry which is preliminary data.</text>
</comment>
<feature type="domain" description="LysM" evidence="9">
    <location>
        <begin position="95"/>
        <end position="138"/>
    </location>
</feature>
<evidence type="ECO:0000313" key="11">
    <source>
        <dbReference type="Proteomes" id="UP001371305"/>
    </source>
</evidence>
<gene>
    <name evidence="10" type="ORF">WKV53_10710</name>
</gene>
<evidence type="ECO:0000256" key="6">
    <source>
        <dbReference type="ARBA" id="ARBA00023316"/>
    </source>
</evidence>
<evidence type="ECO:0000256" key="3">
    <source>
        <dbReference type="ARBA" id="ARBA00022679"/>
    </source>
</evidence>
<feature type="compositionally biased region" description="Low complexity" evidence="7">
    <location>
        <begin position="74"/>
        <end position="84"/>
    </location>
</feature>
<feature type="region of interest" description="Disordered" evidence="7">
    <location>
        <begin position="427"/>
        <end position="465"/>
    </location>
</feature>
<comment type="similarity">
    <text evidence="2">Belongs to the YkuD family.</text>
</comment>
<evidence type="ECO:0000256" key="2">
    <source>
        <dbReference type="ARBA" id="ARBA00005992"/>
    </source>
</evidence>
<evidence type="ECO:0000256" key="7">
    <source>
        <dbReference type="SAM" id="MobiDB-lite"/>
    </source>
</evidence>
<feature type="region of interest" description="Disordered" evidence="7">
    <location>
        <begin position="142"/>
        <end position="187"/>
    </location>
</feature>
<keyword evidence="5" id="KW-0573">Peptidoglycan synthesis</keyword>
<dbReference type="EMBL" id="JBBUKT010000003">
    <property type="protein sequence ID" value="MEK7950971.1"/>
    <property type="molecule type" value="Genomic_DNA"/>
</dbReference>
<keyword evidence="4" id="KW-0133">Cell shape</keyword>
<dbReference type="Pfam" id="PF01476">
    <property type="entry name" value="LysM"/>
    <property type="match status" value="1"/>
</dbReference>
<dbReference type="CDD" id="cd16913">
    <property type="entry name" value="YkuD_like"/>
    <property type="match status" value="1"/>
</dbReference>